<name>A0ABP0M9S9_9DINO</name>
<keyword evidence="1" id="KW-0677">Repeat</keyword>
<dbReference type="PANTHER" id="PTHR23084:SF263">
    <property type="entry name" value="MORN REPEAT-CONTAINING PROTEIN 1"/>
    <property type="match status" value="1"/>
</dbReference>
<keyword evidence="3" id="KW-1185">Reference proteome</keyword>
<dbReference type="PANTHER" id="PTHR23084">
    <property type="entry name" value="PHOSPHATIDYLINOSITOL-4-PHOSPHATE 5-KINASE RELATED"/>
    <property type="match status" value="1"/>
</dbReference>
<dbReference type="Gene3D" id="2.20.110.10">
    <property type="entry name" value="Histone H3 K4-specific methyltransferase SET7/9 N-terminal domain"/>
    <property type="match status" value="2"/>
</dbReference>
<dbReference type="InterPro" id="IPR003409">
    <property type="entry name" value="MORN"/>
</dbReference>
<sequence>MFSCCHAAASPETEEVFAPSLLEGYASSKASKEVQSGYAAPAAFGFKDRTPGIPHVVLSTKFREHWTEVSKQVKTELEKLGVTVYNPNVDNEMMYGKDEGDARWLRTFQDNLKQASKETKGFVLQIQQGANREKTHMQVAEQDMSMWLGVPRIAIYVLACNDLEYFQRTPDHFDSPYWTHVFEVAMEKAQAQWSTKMKEDLEMANELLEPLEGTELPMKDGLVHGKARSTYADGGIYVGDFEENLKHGRGKMTEPDGTSYDGQWVNDQRHGSGVIRGGNGHTYEGEWANNQQHGSGLHRFANGDSYEGEFAHDQRHGRGLYCYVNGDVDAQLAEESRPKDVGVRRLAGGGYQKLQNGAVVKEVTEKEAKQLVKENGLPSLW</sequence>
<evidence type="ECO:0000313" key="2">
    <source>
        <dbReference type="EMBL" id="CAK9048269.1"/>
    </source>
</evidence>
<evidence type="ECO:0000313" key="3">
    <source>
        <dbReference type="Proteomes" id="UP001642464"/>
    </source>
</evidence>
<protein>
    <submittedName>
        <fullName evidence="2">Phosphatidylinositol 4-phosphate 5-kinase 1 (AtPIP5K1) (1-phosphatidylinositol 4-phosphate kinase 1) (Diphosphoinositide kinase 1) (PtdIns(4)P-5-kinase 1)</fullName>
    </submittedName>
</protein>
<dbReference type="Pfam" id="PF02493">
    <property type="entry name" value="MORN"/>
    <property type="match status" value="5"/>
</dbReference>
<evidence type="ECO:0000256" key="1">
    <source>
        <dbReference type="ARBA" id="ARBA00022737"/>
    </source>
</evidence>
<proteinExistence type="predicted"/>
<dbReference type="EMBL" id="CAXAMM010020602">
    <property type="protein sequence ID" value="CAK9048269.1"/>
    <property type="molecule type" value="Genomic_DNA"/>
</dbReference>
<accession>A0ABP0M9S9</accession>
<dbReference type="SMART" id="SM00698">
    <property type="entry name" value="MORN"/>
    <property type="match status" value="4"/>
</dbReference>
<gene>
    <name evidence="2" type="ORF">SCF082_LOCUS26905</name>
</gene>
<reference evidence="2 3" key="1">
    <citation type="submission" date="2024-02" db="EMBL/GenBank/DDBJ databases">
        <authorList>
            <person name="Chen Y."/>
            <person name="Shah S."/>
            <person name="Dougan E. K."/>
            <person name="Thang M."/>
            <person name="Chan C."/>
        </authorList>
    </citation>
    <scope>NUCLEOTIDE SEQUENCE [LARGE SCALE GENOMIC DNA]</scope>
</reference>
<dbReference type="Proteomes" id="UP001642464">
    <property type="component" value="Unassembled WGS sequence"/>
</dbReference>
<dbReference type="SUPFAM" id="SSF82185">
    <property type="entry name" value="Histone H3 K4-specific methyltransferase SET7/9 N-terminal domain"/>
    <property type="match status" value="1"/>
</dbReference>
<organism evidence="2 3">
    <name type="scientific">Durusdinium trenchii</name>
    <dbReference type="NCBI Taxonomy" id="1381693"/>
    <lineage>
        <taxon>Eukaryota</taxon>
        <taxon>Sar</taxon>
        <taxon>Alveolata</taxon>
        <taxon>Dinophyceae</taxon>
        <taxon>Suessiales</taxon>
        <taxon>Symbiodiniaceae</taxon>
        <taxon>Durusdinium</taxon>
    </lineage>
</organism>
<comment type="caution">
    <text evidence="2">The sequence shown here is derived from an EMBL/GenBank/DDBJ whole genome shotgun (WGS) entry which is preliminary data.</text>
</comment>